<evidence type="ECO:0000313" key="3">
    <source>
        <dbReference type="Proteomes" id="UP000297700"/>
    </source>
</evidence>
<accession>A0A4Y9KPJ3</accession>
<dbReference type="OrthoDB" id="9805913at2"/>
<dbReference type="Proteomes" id="UP000298225">
    <property type="component" value="Unassembled WGS sequence"/>
</dbReference>
<name>A0A4Y9KPJ3_9BRAD</name>
<evidence type="ECO:0000313" key="4">
    <source>
        <dbReference type="Proteomes" id="UP000298225"/>
    </source>
</evidence>
<accession>A0A4Y9NPV4</accession>
<proteinExistence type="predicted"/>
<evidence type="ECO:0000313" key="1">
    <source>
        <dbReference type="EMBL" id="TFV29770.1"/>
    </source>
</evidence>
<dbReference type="EMBL" id="SPQU01000044">
    <property type="protein sequence ID" value="TFV29770.1"/>
    <property type="molecule type" value="Genomic_DNA"/>
</dbReference>
<sequence length="70" mass="7677">MAQKIGEQKQADQLGRNHWERFAIDCKLSPTQTIRRVSEIAQAVTHHAMAAKAEIEALPAGGDPILETVV</sequence>
<keyword evidence="4" id="KW-1185">Reference proteome</keyword>
<gene>
    <name evidence="2" type="ORF">E4K64_36895</name>
    <name evidence="1" type="ORF">E4K66_36945</name>
</gene>
<evidence type="ECO:0000313" key="2">
    <source>
        <dbReference type="EMBL" id="TFV68425.1"/>
    </source>
</evidence>
<organism evidence="1 4">
    <name type="scientific">Bradyrhizobium frederickii</name>
    <dbReference type="NCBI Taxonomy" id="2560054"/>
    <lineage>
        <taxon>Bacteria</taxon>
        <taxon>Pseudomonadati</taxon>
        <taxon>Pseudomonadota</taxon>
        <taxon>Alphaproteobacteria</taxon>
        <taxon>Hyphomicrobiales</taxon>
        <taxon>Nitrobacteraceae</taxon>
        <taxon>Bradyrhizobium</taxon>
    </lineage>
</organism>
<dbReference type="Proteomes" id="UP000297700">
    <property type="component" value="Unassembled WGS sequence"/>
</dbReference>
<dbReference type="AlphaFoldDB" id="A0A4Y9KPJ3"/>
<reference evidence="1 4" key="1">
    <citation type="submission" date="2019-03" db="EMBL/GenBank/DDBJ databases">
        <title>Bradyrhizobium strains diversity isolated from Chamaecrista fasciculata.</title>
        <authorList>
            <person name="Urquiaga M.C.O."/>
            <person name="Hungria M."/>
            <person name="Delamuta J.R.M."/>
        </authorList>
    </citation>
    <scope>NUCLEOTIDE SEQUENCE [LARGE SCALE GENOMIC DNA]</scope>
    <source>
        <strain evidence="1 4">CNPSo 3424</strain>
    </source>
</reference>
<dbReference type="RefSeq" id="WP_126261382.1">
    <property type="nucleotide sequence ID" value="NZ_SPQS01000043.1"/>
</dbReference>
<dbReference type="EMBL" id="SPQS01000043">
    <property type="protein sequence ID" value="TFV68425.1"/>
    <property type="molecule type" value="Genomic_DNA"/>
</dbReference>
<protein>
    <submittedName>
        <fullName evidence="1">Uncharacterized protein</fullName>
    </submittedName>
</protein>
<reference evidence="2 3" key="2">
    <citation type="submission" date="2019-03" db="EMBL/GenBank/DDBJ databases">
        <title>Bradyrhizobium strains diversity.</title>
        <authorList>
            <person name="Urquiaga M.C.O."/>
            <person name="Hungria M."/>
            <person name="Delamuta J.R.M."/>
            <person name="Klepa M.S."/>
        </authorList>
    </citation>
    <scope>NUCLEOTIDE SEQUENCE [LARGE SCALE GENOMIC DNA]</scope>
    <source>
        <strain evidence="2 3">CNPSo 3426</strain>
    </source>
</reference>
<comment type="caution">
    <text evidence="1">The sequence shown here is derived from an EMBL/GenBank/DDBJ whole genome shotgun (WGS) entry which is preliminary data.</text>
</comment>